<proteinExistence type="predicted"/>
<reference evidence="1" key="1">
    <citation type="submission" date="2022-08" db="EMBL/GenBank/DDBJ databases">
        <title>Alicyclobacillus dauci DSM2870, complete genome.</title>
        <authorList>
            <person name="Wang Q."/>
            <person name="Cai R."/>
            <person name="Wang Z."/>
        </authorList>
    </citation>
    <scope>NUCLEOTIDE SEQUENCE</scope>
    <source>
        <strain evidence="1">DSM 28700</strain>
        <plasmid evidence="2">unnamed1</plasmid>
    </source>
</reference>
<geneLocation type="plasmid" evidence="2 3">
    <name>unnamed1</name>
</geneLocation>
<dbReference type="Proteomes" id="UP001164803">
    <property type="component" value="Chromosome"/>
</dbReference>
<dbReference type="RefSeq" id="WP_268043580.1">
    <property type="nucleotide sequence ID" value="NZ_CP104064.1"/>
</dbReference>
<evidence type="ECO:0000313" key="1">
    <source>
        <dbReference type="EMBL" id="WAH36258.1"/>
    </source>
</evidence>
<accession>A0ABY6Z150</accession>
<dbReference type="Proteomes" id="UP001164803">
    <property type="component" value="Plasmid unnamed1"/>
</dbReference>
<dbReference type="EMBL" id="CP104064">
    <property type="protein sequence ID" value="WAH36258.1"/>
    <property type="molecule type" value="Genomic_DNA"/>
</dbReference>
<keyword evidence="3" id="KW-1185">Reference proteome</keyword>
<dbReference type="EMBL" id="CP104065">
    <property type="protein sequence ID" value="WAH39420.1"/>
    <property type="molecule type" value="Genomic_DNA"/>
</dbReference>
<protein>
    <submittedName>
        <fullName evidence="1">Uncharacterized protein</fullName>
    </submittedName>
</protein>
<keyword evidence="2" id="KW-0614">Plasmid</keyword>
<name>A0ABY6Z150_9BACL</name>
<sequence>MTPEERSRLIVEAEERALATMTDENQIEATFQCPDCGGKAHISLHEWAGYTSSCENNCF</sequence>
<evidence type="ECO:0000313" key="3">
    <source>
        <dbReference type="Proteomes" id="UP001164803"/>
    </source>
</evidence>
<evidence type="ECO:0000313" key="2">
    <source>
        <dbReference type="EMBL" id="WAH39420.1"/>
    </source>
</evidence>
<organism evidence="1 3">
    <name type="scientific">Alicyclobacillus dauci</name>
    <dbReference type="NCBI Taxonomy" id="1475485"/>
    <lineage>
        <taxon>Bacteria</taxon>
        <taxon>Bacillati</taxon>
        <taxon>Bacillota</taxon>
        <taxon>Bacilli</taxon>
        <taxon>Bacillales</taxon>
        <taxon>Alicyclobacillaceae</taxon>
        <taxon>Alicyclobacillus</taxon>
    </lineage>
</organism>
<gene>
    <name evidence="1" type="ORF">NZD86_18780</name>
    <name evidence="2" type="ORF">NZD86_23240</name>
</gene>